<evidence type="ECO:0000313" key="3">
    <source>
        <dbReference type="EMBL" id="GLC50422.1"/>
    </source>
</evidence>
<evidence type="ECO:0000256" key="1">
    <source>
        <dbReference type="SAM" id="MobiDB-lite"/>
    </source>
</evidence>
<feature type="region of interest" description="Disordered" evidence="1">
    <location>
        <begin position="304"/>
        <end position="379"/>
    </location>
</feature>
<feature type="region of interest" description="Disordered" evidence="1">
    <location>
        <begin position="48"/>
        <end position="81"/>
    </location>
</feature>
<accession>A0A9W6BF34</accession>
<dbReference type="Proteomes" id="UP001165080">
    <property type="component" value="Unassembled WGS sequence"/>
</dbReference>
<keyword evidence="4" id="KW-1185">Reference proteome</keyword>
<proteinExistence type="predicted"/>
<keyword evidence="2" id="KW-1133">Transmembrane helix</keyword>
<evidence type="ECO:0000313" key="4">
    <source>
        <dbReference type="Proteomes" id="UP001165080"/>
    </source>
</evidence>
<gene>
    <name evidence="3" type="primary">PLEST000099</name>
    <name evidence="3" type="ORF">PLESTB_000377700</name>
</gene>
<keyword evidence="2" id="KW-0812">Transmembrane</keyword>
<sequence>MSTLQEPNYITTVLPPCAVCDPQFYARACPMTSQAALISPSAHVYERLSDVGSPPNGSPQTGYRSLPLGDDSDSDTGDDYGLANRQRAPAAWLSRILGQRSPPPVQSNLLTLIPLTDDRLKPRHTACLVSCLLLLAVALAAGVFIAVPRGVTVGSIQVRSSRMSFNTSKSTYQIILTATIPIFNPNYMPVVRCVPSGSLPVRSPSGSVQVSGDLVVSFYDQQAGTTGLEPVSIPARAFPEVITVDMDASSVPQEYLFTIYTQCFTFPERIIFFLTGKLTSRYLGWTFTLPDIDNYFIISCTNAPERRPEPPHVPGRPVKPPHPPGAPPKPPHPPRYLGAGEEAGRGVEGEGEGGMVGGLGAEGGGAAGLEGEGEAEAGL</sequence>
<comment type="caution">
    <text evidence="3">The sequence shown here is derived from an EMBL/GenBank/DDBJ whole genome shotgun (WGS) entry which is preliminary data.</text>
</comment>
<feature type="compositionally biased region" description="Gly residues" evidence="1">
    <location>
        <begin position="352"/>
        <end position="370"/>
    </location>
</feature>
<feature type="compositionally biased region" description="Pro residues" evidence="1">
    <location>
        <begin position="311"/>
        <end position="334"/>
    </location>
</feature>
<feature type="transmembrane region" description="Helical" evidence="2">
    <location>
        <begin position="126"/>
        <end position="147"/>
    </location>
</feature>
<keyword evidence="2" id="KW-0472">Membrane</keyword>
<name>A0A9W6BF34_9CHLO</name>
<dbReference type="AlphaFoldDB" id="A0A9W6BF34"/>
<dbReference type="EMBL" id="BRXU01000003">
    <property type="protein sequence ID" value="GLC50422.1"/>
    <property type="molecule type" value="Genomic_DNA"/>
</dbReference>
<dbReference type="PANTHER" id="PTHR28556">
    <property type="entry name" value="TRANSMEMBRANE PROTEIN 106B"/>
    <property type="match status" value="1"/>
</dbReference>
<dbReference type="PANTHER" id="PTHR28556:SF4">
    <property type="entry name" value="TRANSMEMBRANE PROTEIN 106A"/>
    <property type="match status" value="1"/>
</dbReference>
<organism evidence="3 4">
    <name type="scientific">Pleodorina starrii</name>
    <dbReference type="NCBI Taxonomy" id="330485"/>
    <lineage>
        <taxon>Eukaryota</taxon>
        <taxon>Viridiplantae</taxon>
        <taxon>Chlorophyta</taxon>
        <taxon>core chlorophytes</taxon>
        <taxon>Chlorophyceae</taxon>
        <taxon>CS clade</taxon>
        <taxon>Chlamydomonadales</taxon>
        <taxon>Volvocaceae</taxon>
        <taxon>Pleodorina</taxon>
    </lineage>
</organism>
<dbReference type="InterPro" id="IPR009790">
    <property type="entry name" value="TMEM106"/>
</dbReference>
<evidence type="ECO:0000256" key="2">
    <source>
        <dbReference type="SAM" id="Phobius"/>
    </source>
</evidence>
<reference evidence="3 4" key="1">
    <citation type="journal article" date="2023" name="Commun. Biol.">
        <title>Reorganization of the ancestral sex-determining regions during the evolution of trioecy in Pleodorina starrii.</title>
        <authorList>
            <person name="Takahashi K."/>
            <person name="Suzuki S."/>
            <person name="Kawai-Toyooka H."/>
            <person name="Yamamoto K."/>
            <person name="Hamaji T."/>
            <person name="Ootsuki R."/>
            <person name="Yamaguchi H."/>
            <person name="Kawachi M."/>
            <person name="Higashiyama T."/>
            <person name="Nozaki H."/>
        </authorList>
    </citation>
    <scope>NUCLEOTIDE SEQUENCE [LARGE SCALE GENOMIC DNA]</scope>
    <source>
        <strain evidence="3 4">NIES-4479</strain>
    </source>
</reference>
<protein>
    <submittedName>
        <fullName evidence="3">Uncharacterized protein</fullName>
    </submittedName>
</protein>